<dbReference type="PANTHER" id="PTHR43756">
    <property type="entry name" value="CHOLINE MONOOXYGENASE, CHLOROPLASTIC"/>
    <property type="match status" value="1"/>
</dbReference>
<dbReference type="Pfam" id="PF00848">
    <property type="entry name" value="Ring_hydroxyl_A"/>
    <property type="match status" value="2"/>
</dbReference>
<feature type="domain" description="Rieske" evidence="7">
    <location>
        <begin position="29"/>
        <end position="136"/>
    </location>
</feature>
<evidence type="ECO:0000256" key="1">
    <source>
        <dbReference type="ARBA" id="ARBA00001962"/>
    </source>
</evidence>
<dbReference type="Gene3D" id="2.102.10.10">
    <property type="entry name" value="Rieske [2Fe-2S] iron-sulphur domain"/>
    <property type="match status" value="1"/>
</dbReference>
<dbReference type="CDD" id="cd03469">
    <property type="entry name" value="Rieske_RO_Alpha_N"/>
    <property type="match status" value="1"/>
</dbReference>
<evidence type="ECO:0000313" key="8">
    <source>
        <dbReference type="EMBL" id="CAB4577640.1"/>
    </source>
</evidence>
<dbReference type="EMBL" id="CAEZTS010000055">
    <property type="protein sequence ID" value="CAB4577640.1"/>
    <property type="molecule type" value="Genomic_DNA"/>
</dbReference>
<dbReference type="PROSITE" id="PS51296">
    <property type="entry name" value="RIESKE"/>
    <property type="match status" value="1"/>
</dbReference>
<comment type="cofactor">
    <cofactor evidence="1">
        <name>Fe cation</name>
        <dbReference type="ChEBI" id="CHEBI:24875"/>
    </cofactor>
</comment>
<evidence type="ECO:0000256" key="2">
    <source>
        <dbReference type="ARBA" id="ARBA00022714"/>
    </source>
</evidence>
<reference evidence="8" key="1">
    <citation type="submission" date="2020-05" db="EMBL/GenBank/DDBJ databases">
        <authorList>
            <person name="Chiriac C."/>
            <person name="Salcher M."/>
            <person name="Ghai R."/>
            <person name="Kavagutti S V."/>
        </authorList>
    </citation>
    <scope>NUCLEOTIDE SEQUENCE</scope>
</reference>
<keyword evidence="6" id="KW-0411">Iron-sulfur</keyword>
<proteinExistence type="predicted"/>
<dbReference type="SUPFAM" id="SSF55961">
    <property type="entry name" value="Bet v1-like"/>
    <property type="match status" value="1"/>
</dbReference>
<dbReference type="AlphaFoldDB" id="A0A6J6EMA9"/>
<accession>A0A6J6EMA9</accession>
<keyword evidence="4" id="KW-0560">Oxidoreductase</keyword>
<sequence>MVVALDPHLYRDPDWYRRERFSVWSDQWLMFCAESEIATDGSYVAAEIADFPVVVARRPGGELVGFLNVCPHRAGPILWPGQGVTGNLVCRYHGWAFNWNGDLVSARDFGESDDLCPEQRALTTIDVDVWCGMVFVRVRRGDSELLDDLGGLPEVVGRFPVDRFRFVRRMVRTLECNWKTYVDNYLEGYHVQLIHPSLTRALDMRTYRVSVPEDGYCHHTCDTTEGSPSGGAWLFRYPNLALNIYADGMNVERIIPVGPNRTHVVYDYYSESASESDIEAMLTMSNVVLDEDQAMCEQVQRAIDSGAYRGGPLSPKHEIAVAWFQDRLRAETASTL</sequence>
<evidence type="ECO:0000256" key="5">
    <source>
        <dbReference type="ARBA" id="ARBA00023004"/>
    </source>
</evidence>
<evidence type="ECO:0000256" key="4">
    <source>
        <dbReference type="ARBA" id="ARBA00023002"/>
    </source>
</evidence>
<dbReference type="InterPro" id="IPR017941">
    <property type="entry name" value="Rieske_2Fe-2S"/>
</dbReference>
<dbReference type="PANTHER" id="PTHR43756:SF5">
    <property type="entry name" value="CHOLINE MONOOXYGENASE, CHLOROPLASTIC"/>
    <property type="match status" value="1"/>
</dbReference>
<protein>
    <submittedName>
        <fullName evidence="8">Unannotated protein</fullName>
    </submittedName>
</protein>
<evidence type="ECO:0000256" key="3">
    <source>
        <dbReference type="ARBA" id="ARBA00022723"/>
    </source>
</evidence>
<keyword evidence="5" id="KW-0408">Iron</keyword>
<dbReference type="GO" id="GO:0016491">
    <property type="term" value="F:oxidoreductase activity"/>
    <property type="evidence" value="ECO:0007669"/>
    <property type="project" value="UniProtKB-KW"/>
</dbReference>
<evidence type="ECO:0000256" key="6">
    <source>
        <dbReference type="ARBA" id="ARBA00023014"/>
    </source>
</evidence>
<dbReference type="PRINTS" id="PR00090">
    <property type="entry name" value="RNGDIOXGNASE"/>
</dbReference>
<dbReference type="GO" id="GO:0051537">
    <property type="term" value="F:2 iron, 2 sulfur cluster binding"/>
    <property type="evidence" value="ECO:0007669"/>
    <property type="project" value="UniProtKB-KW"/>
</dbReference>
<dbReference type="Pfam" id="PF00355">
    <property type="entry name" value="Rieske"/>
    <property type="match status" value="1"/>
</dbReference>
<dbReference type="InterPro" id="IPR015879">
    <property type="entry name" value="Ring_hydroxy_dOase_asu_C_dom"/>
</dbReference>
<evidence type="ECO:0000259" key="7">
    <source>
        <dbReference type="PROSITE" id="PS51296"/>
    </source>
</evidence>
<gene>
    <name evidence="8" type="ORF">UFOPK1722_00780</name>
</gene>
<dbReference type="SUPFAM" id="SSF50022">
    <property type="entry name" value="ISP domain"/>
    <property type="match status" value="1"/>
</dbReference>
<dbReference type="InterPro" id="IPR001663">
    <property type="entry name" value="Rng_hydr_dOase-A"/>
</dbReference>
<organism evidence="8">
    <name type="scientific">freshwater metagenome</name>
    <dbReference type="NCBI Taxonomy" id="449393"/>
    <lineage>
        <taxon>unclassified sequences</taxon>
        <taxon>metagenomes</taxon>
        <taxon>ecological metagenomes</taxon>
    </lineage>
</organism>
<dbReference type="GO" id="GO:0005506">
    <property type="term" value="F:iron ion binding"/>
    <property type="evidence" value="ECO:0007669"/>
    <property type="project" value="InterPro"/>
</dbReference>
<dbReference type="Gene3D" id="3.90.380.10">
    <property type="entry name" value="Naphthalene 1,2-dioxygenase Alpha Subunit, Chain A, domain 1"/>
    <property type="match status" value="2"/>
</dbReference>
<dbReference type="InterPro" id="IPR036922">
    <property type="entry name" value="Rieske_2Fe-2S_sf"/>
</dbReference>
<keyword evidence="3" id="KW-0479">Metal-binding</keyword>
<name>A0A6J6EMA9_9ZZZZ</name>
<keyword evidence="2" id="KW-0001">2Fe-2S</keyword>